<proteinExistence type="predicted"/>
<dbReference type="AlphaFoldDB" id="A0A1V6UKL8"/>
<dbReference type="Proteomes" id="UP000191500">
    <property type="component" value="Unassembled WGS sequence"/>
</dbReference>
<evidence type="ECO:0000313" key="2">
    <source>
        <dbReference type="Proteomes" id="UP000191500"/>
    </source>
</evidence>
<dbReference type="InterPro" id="IPR019410">
    <property type="entry name" value="Methyltransf_16"/>
</dbReference>
<dbReference type="STRING" id="36646.A0A1V6UKL8"/>
<dbReference type="SUPFAM" id="SSF53335">
    <property type="entry name" value="S-adenosyl-L-methionine-dependent methyltransferases"/>
    <property type="match status" value="1"/>
</dbReference>
<dbReference type="Gene3D" id="3.40.50.150">
    <property type="entry name" value="Vaccinia Virus protein VP39"/>
    <property type="match status" value="1"/>
</dbReference>
<gene>
    <name evidence="1" type="ORF">PENCOP_c007G03569</name>
</gene>
<sequence>MKMRLGGRGREFGESIVFCISNMVYYVRFLKTPRIQQQKGSPYLSALICITTDLGDSFFAEDVDLMVILRNRASQVLIEKKAKWNASDRELAITLGPLPSNLAQQSMVLTVQVPNPPGHSIPQYPPIPLVVGATSASFGPRSTPAEKLVQRQIQYSGREKLPIQIWEETGNSIARHIWDAGLATVTYLHMICDNVKKSARNDSKKGTEPKIPALERVLSTNRNEPLQVVELGAGCGIVGIALATMLPNCSVILTDLPEVEDIVTRNINATQLATMSSLHYQNLDWDDPPDELCSRPIELILVSDCTYNADSLPALVSTLDRLVRTSPQAIILVALKRRHDSETVFFDLMTSAGFTAVQDSVEIPSQHDEVDEIEFYCYSRPTGGR</sequence>
<accession>A0A1V6UKL8</accession>
<dbReference type="InterPro" id="IPR029063">
    <property type="entry name" value="SAM-dependent_MTases_sf"/>
</dbReference>
<dbReference type="GO" id="GO:0005829">
    <property type="term" value="C:cytosol"/>
    <property type="evidence" value="ECO:0007669"/>
    <property type="project" value="TreeGrafter"/>
</dbReference>
<organism evidence="1 2">
    <name type="scientific">Penicillium coprophilum</name>
    <dbReference type="NCBI Taxonomy" id="36646"/>
    <lineage>
        <taxon>Eukaryota</taxon>
        <taxon>Fungi</taxon>
        <taxon>Dikarya</taxon>
        <taxon>Ascomycota</taxon>
        <taxon>Pezizomycotina</taxon>
        <taxon>Eurotiomycetes</taxon>
        <taxon>Eurotiomycetidae</taxon>
        <taxon>Eurotiales</taxon>
        <taxon>Aspergillaceae</taxon>
        <taxon>Penicillium</taxon>
    </lineage>
</organism>
<name>A0A1V6UKL8_9EURO</name>
<keyword evidence="2" id="KW-1185">Reference proteome</keyword>
<dbReference type="EMBL" id="MDDG01000007">
    <property type="protein sequence ID" value="OQE38955.1"/>
    <property type="molecule type" value="Genomic_DNA"/>
</dbReference>
<evidence type="ECO:0000313" key="1">
    <source>
        <dbReference type="EMBL" id="OQE38955.1"/>
    </source>
</evidence>
<dbReference type="PANTHER" id="PTHR14614:SF132">
    <property type="entry name" value="PROTEIN-LYSINE METHYLTRANSFERASE C42C1.13"/>
    <property type="match status" value="1"/>
</dbReference>
<reference evidence="2" key="1">
    <citation type="journal article" date="2017" name="Nat. Microbiol.">
        <title>Global analysis of biosynthetic gene clusters reveals vast potential of secondary metabolite production in Penicillium species.</title>
        <authorList>
            <person name="Nielsen J.C."/>
            <person name="Grijseels S."/>
            <person name="Prigent S."/>
            <person name="Ji B."/>
            <person name="Dainat J."/>
            <person name="Nielsen K.F."/>
            <person name="Frisvad J.C."/>
            <person name="Workman M."/>
            <person name="Nielsen J."/>
        </authorList>
    </citation>
    <scope>NUCLEOTIDE SEQUENCE [LARGE SCALE GENOMIC DNA]</scope>
    <source>
        <strain evidence="2">IBT 31321</strain>
    </source>
</reference>
<dbReference type="Pfam" id="PF10294">
    <property type="entry name" value="Methyltransf_16"/>
    <property type="match status" value="1"/>
</dbReference>
<dbReference type="PANTHER" id="PTHR14614">
    <property type="entry name" value="HEPATOCELLULAR CARCINOMA-ASSOCIATED ANTIGEN"/>
    <property type="match status" value="1"/>
</dbReference>
<comment type="caution">
    <text evidence="1">The sequence shown here is derived from an EMBL/GenBank/DDBJ whole genome shotgun (WGS) entry which is preliminary data.</text>
</comment>
<protein>
    <submittedName>
        <fullName evidence="1">Uncharacterized protein</fullName>
    </submittedName>
</protein>
<dbReference type="GO" id="GO:0008757">
    <property type="term" value="F:S-adenosylmethionine-dependent methyltransferase activity"/>
    <property type="evidence" value="ECO:0007669"/>
    <property type="project" value="UniProtKB-ARBA"/>
</dbReference>